<evidence type="ECO:0000256" key="4">
    <source>
        <dbReference type="ARBA" id="ARBA00022475"/>
    </source>
</evidence>
<keyword evidence="7 14" id="KW-0249">Electron transport</keyword>
<dbReference type="PANTHER" id="PTHR36570">
    <property type="entry name" value="DISULFIDE BOND FORMATION PROTEIN B"/>
    <property type="match status" value="1"/>
</dbReference>
<evidence type="ECO:0000256" key="12">
    <source>
        <dbReference type="ARBA" id="ARBA00023186"/>
    </source>
</evidence>
<feature type="disulfide bond" description="Redox-active" evidence="14">
    <location>
        <begin position="41"/>
        <end position="44"/>
    </location>
</feature>
<feature type="topological domain" description="Cytoplasmic" evidence="14">
    <location>
        <begin position="167"/>
        <end position="178"/>
    </location>
</feature>
<keyword evidence="17" id="KW-1185">Reference proteome</keyword>
<dbReference type="InterPro" id="IPR003752">
    <property type="entry name" value="DiS_bond_form_DsbB/BdbC"/>
</dbReference>
<name>A0ABS8C354_9ALTE</name>
<keyword evidence="11 14" id="KW-1015">Disulfide bond</keyword>
<evidence type="ECO:0000256" key="10">
    <source>
        <dbReference type="ARBA" id="ARBA00023136"/>
    </source>
</evidence>
<keyword evidence="4 14" id="KW-1003">Cell membrane</keyword>
<feature type="transmembrane region" description="Helical" evidence="15">
    <location>
        <begin position="45"/>
        <end position="65"/>
    </location>
</feature>
<keyword evidence="9 14" id="KW-0560">Oxidoreductase</keyword>
<keyword evidence="8 14" id="KW-1133">Transmembrane helix</keyword>
<comment type="subcellular location">
    <subcellularLocation>
        <location evidence="1">Cell inner membrane</location>
        <topology evidence="1">Multi-pass membrane protein</topology>
    </subcellularLocation>
    <subcellularLocation>
        <location evidence="14">Cell membrane</location>
        <topology evidence="14">Multi-pass membrane protein</topology>
    </subcellularLocation>
</comment>
<feature type="disulfide bond" description="Redox-active" evidence="14">
    <location>
        <begin position="107"/>
        <end position="133"/>
    </location>
</feature>
<dbReference type="SUPFAM" id="SSF158442">
    <property type="entry name" value="DsbB-like"/>
    <property type="match status" value="1"/>
</dbReference>
<comment type="caution">
    <text evidence="16">The sequence shown here is derived from an EMBL/GenBank/DDBJ whole genome shotgun (WGS) entry which is preliminary data.</text>
</comment>
<evidence type="ECO:0000256" key="14">
    <source>
        <dbReference type="HAMAP-Rule" id="MF_00286"/>
    </source>
</evidence>
<keyword evidence="10 14" id="KW-0472">Membrane</keyword>
<feature type="topological domain" description="Cytoplasmic" evidence="14">
    <location>
        <begin position="1"/>
        <end position="14"/>
    </location>
</feature>
<proteinExistence type="inferred from homology"/>
<dbReference type="NCBIfam" id="NF002485">
    <property type="entry name" value="PRK01749.1"/>
    <property type="match status" value="1"/>
</dbReference>
<dbReference type="GO" id="GO:0016491">
    <property type="term" value="F:oxidoreductase activity"/>
    <property type="evidence" value="ECO:0007669"/>
    <property type="project" value="UniProtKB-KW"/>
</dbReference>
<feature type="topological domain" description="Periplasmic" evidence="14">
    <location>
        <begin position="32"/>
        <end position="49"/>
    </location>
</feature>
<sequence>MFQALKSLSLKRWPWLLLAFTALLFEASGLYFQYVLNFQPCIKCIYIRAAFLGILVAGLIGAFAPRHPLGRFVANLAWLCAALYGFWQAQELVAIEQTLASGGFTTCALFADFPSWLALDRWFPAVFEVTGTCGGVSWQFASLSMAQWSKIIMLSYSVVSVVVLASQFSRLNKNPYRD</sequence>
<evidence type="ECO:0000256" key="8">
    <source>
        <dbReference type="ARBA" id="ARBA00022989"/>
    </source>
</evidence>
<evidence type="ECO:0000256" key="13">
    <source>
        <dbReference type="ARBA" id="ARBA00023284"/>
    </source>
</evidence>
<evidence type="ECO:0000256" key="15">
    <source>
        <dbReference type="SAM" id="Phobius"/>
    </source>
</evidence>
<protein>
    <recommendedName>
        <fullName evidence="14">Disulfide bond formation protein B</fullName>
    </recommendedName>
    <alternativeName>
        <fullName evidence="14">Disulfide oxidoreductase</fullName>
    </alternativeName>
</protein>
<dbReference type="Gene3D" id="1.20.1550.10">
    <property type="entry name" value="DsbB-like"/>
    <property type="match status" value="1"/>
</dbReference>
<evidence type="ECO:0000256" key="1">
    <source>
        <dbReference type="ARBA" id="ARBA00004429"/>
    </source>
</evidence>
<evidence type="ECO:0000313" key="17">
    <source>
        <dbReference type="Proteomes" id="UP000633814"/>
    </source>
</evidence>
<evidence type="ECO:0000256" key="5">
    <source>
        <dbReference type="ARBA" id="ARBA00022519"/>
    </source>
</evidence>
<keyword evidence="5" id="KW-0997">Cell inner membrane</keyword>
<dbReference type="InterPro" id="IPR050183">
    <property type="entry name" value="DsbB"/>
</dbReference>
<dbReference type="Pfam" id="PF02600">
    <property type="entry name" value="DsbB"/>
    <property type="match status" value="1"/>
</dbReference>
<evidence type="ECO:0000313" key="16">
    <source>
        <dbReference type="EMBL" id="MCB5226771.1"/>
    </source>
</evidence>
<evidence type="ECO:0000256" key="3">
    <source>
        <dbReference type="ARBA" id="ARBA00022448"/>
    </source>
</evidence>
<keyword evidence="3 14" id="KW-0813">Transport</keyword>
<keyword evidence="12 14" id="KW-0143">Chaperone</keyword>
<dbReference type="Proteomes" id="UP000633814">
    <property type="component" value="Unassembled WGS sequence"/>
</dbReference>
<evidence type="ECO:0000256" key="11">
    <source>
        <dbReference type="ARBA" id="ARBA00023157"/>
    </source>
</evidence>
<dbReference type="PANTHER" id="PTHR36570:SF2">
    <property type="entry name" value="DISULFIDE BOND FORMATION PROTEIN B"/>
    <property type="match status" value="1"/>
</dbReference>
<evidence type="ECO:0000256" key="9">
    <source>
        <dbReference type="ARBA" id="ARBA00023002"/>
    </source>
</evidence>
<organism evidence="16 17">
    <name type="scientific">Alishewanella maricola</name>
    <dbReference type="NCBI Taxonomy" id="2795740"/>
    <lineage>
        <taxon>Bacteria</taxon>
        <taxon>Pseudomonadati</taxon>
        <taxon>Pseudomonadota</taxon>
        <taxon>Gammaproteobacteria</taxon>
        <taxon>Alteromonadales</taxon>
        <taxon>Alteromonadaceae</taxon>
        <taxon>Alishewanella</taxon>
    </lineage>
</organism>
<dbReference type="EMBL" id="JAEINI020000004">
    <property type="protein sequence ID" value="MCB5226771.1"/>
    <property type="molecule type" value="Genomic_DNA"/>
</dbReference>
<keyword evidence="6 14" id="KW-0812">Transmembrane</keyword>
<evidence type="ECO:0000256" key="7">
    <source>
        <dbReference type="ARBA" id="ARBA00022982"/>
    </source>
</evidence>
<comment type="function">
    <text evidence="14">Required for disulfide bond formation in some periplasmic proteins. Acts by oxidizing the DsbA protein.</text>
</comment>
<accession>A0ABS8C354</accession>
<feature type="transmembrane region" description="Helical" evidence="15">
    <location>
        <begin position="148"/>
        <end position="168"/>
    </location>
</feature>
<evidence type="ECO:0000256" key="2">
    <source>
        <dbReference type="ARBA" id="ARBA00008823"/>
    </source>
</evidence>
<reference evidence="16 17" key="1">
    <citation type="submission" date="2021-10" db="EMBL/GenBank/DDBJ databases">
        <title>Alishewanella koreense sp. nov. isolated from seawater of southwestern coast in South Korea and the proposal for the reclassification of Rheinheimera perlucida and Rheinheimera tuosuensis as Arsukibacterium perlucida and Arsukibacterium tuosuensis.</title>
        <authorList>
            <person name="Kim K.H."/>
            <person name="Ruan W."/>
            <person name="Kim K.R."/>
            <person name="Baek J.H."/>
            <person name="Jeon C.O."/>
        </authorList>
    </citation>
    <scope>NUCLEOTIDE SEQUENCE [LARGE SCALE GENOMIC DNA]</scope>
    <source>
        <strain evidence="16 17">16-MA</strain>
    </source>
</reference>
<dbReference type="HAMAP" id="MF_00286">
    <property type="entry name" value="DsbB"/>
    <property type="match status" value="1"/>
</dbReference>
<comment type="similarity">
    <text evidence="2 14">Belongs to the DsbB family.</text>
</comment>
<evidence type="ECO:0000256" key="6">
    <source>
        <dbReference type="ARBA" id="ARBA00022692"/>
    </source>
</evidence>
<gene>
    <name evidence="14 16" type="primary">dsbB</name>
    <name evidence="16" type="ORF">JAO78_008080</name>
</gene>
<dbReference type="InterPro" id="IPR023380">
    <property type="entry name" value="DsbB-like_sf"/>
</dbReference>
<keyword evidence="13 14" id="KW-0676">Redox-active center</keyword>
<comment type="caution">
    <text evidence="14">Lacks conserved residue(s) required for the propagation of feature annotation.</text>
</comment>
<dbReference type="RefSeq" id="WP_226750866.1">
    <property type="nucleotide sequence ID" value="NZ_JAEINI020000004.1"/>
</dbReference>
<dbReference type="InterPro" id="IPR022920">
    <property type="entry name" value="Disulphide_bond_form_DsbB"/>
</dbReference>